<protein>
    <submittedName>
        <fullName evidence="1">Uncharacterized protein</fullName>
    </submittedName>
</protein>
<comment type="caution">
    <text evidence="1">The sequence shown here is derived from an EMBL/GenBank/DDBJ whole genome shotgun (WGS) entry which is preliminary data.</text>
</comment>
<name>J9GQH1_9ZZZZ</name>
<organism evidence="1">
    <name type="scientific">gut metagenome</name>
    <dbReference type="NCBI Taxonomy" id="749906"/>
    <lineage>
        <taxon>unclassified sequences</taxon>
        <taxon>metagenomes</taxon>
        <taxon>organismal metagenomes</taxon>
    </lineage>
</organism>
<accession>J9GQH1</accession>
<reference evidence="1" key="1">
    <citation type="journal article" date="2012" name="PLoS ONE">
        <title>Gene sets for utilization of primary and secondary nutrition supplies in the distal gut of endangered iberian lynx.</title>
        <authorList>
            <person name="Alcaide M."/>
            <person name="Messina E."/>
            <person name="Richter M."/>
            <person name="Bargiela R."/>
            <person name="Peplies J."/>
            <person name="Huws S.A."/>
            <person name="Newbold C.J."/>
            <person name="Golyshin P.N."/>
            <person name="Simon M.A."/>
            <person name="Lopez G."/>
            <person name="Yakimov M.M."/>
            <person name="Ferrer M."/>
        </authorList>
    </citation>
    <scope>NUCLEOTIDE SEQUENCE</scope>
</reference>
<gene>
    <name evidence="1" type="ORF">EVA_09583</name>
</gene>
<dbReference type="EMBL" id="AMCI01002595">
    <property type="protein sequence ID" value="EJX02310.1"/>
    <property type="molecule type" value="Genomic_DNA"/>
</dbReference>
<proteinExistence type="predicted"/>
<sequence length="78" mass="8709">MAVLPVCVWLLQPSVAGMTRSSCRWFRRSAATLRLLRVVCRPRLVTLLRVSATTKTFTLVTPSVVRTGVLTRKSFVCS</sequence>
<evidence type="ECO:0000313" key="1">
    <source>
        <dbReference type="EMBL" id="EJX02310.1"/>
    </source>
</evidence>
<dbReference type="AlphaFoldDB" id="J9GQH1"/>